<comment type="caution">
    <text evidence="1">The sequence shown here is derived from an EMBL/GenBank/DDBJ whole genome shotgun (WGS) entry which is preliminary data.</text>
</comment>
<keyword evidence="2" id="KW-1185">Reference proteome</keyword>
<protein>
    <submittedName>
        <fullName evidence="1">Uncharacterized protein</fullName>
    </submittedName>
</protein>
<evidence type="ECO:0000313" key="1">
    <source>
        <dbReference type="EMBL" id="KAJ8895123.1"/>
    </source>
</evidence>
<reference evidence="1 2" key="1">
    <citation type="submission" date="2023-02" db="EMBL/GenBank/DDBJ databases">
        <title>LHISI_Scaffold_Assembly.</title>
        <authorList>
            <person name="Stuart O.P."/>
            <person name="Cleave R."/>
            <person name="Magrath M.J.L."/>
            <person name="Mikheyev A.S."/>
        </authorList>
    </citation>
    <scope>NUCLEOTIDE SEQUENCE [LARGE SCALE GENOMIC DNA]</scope>
    <source>
        <strain evidence="1">Daus_M_001</strain>
        <tissue evidence="1">Leg muscle</tissue>
    </source>
</reference>
<evidence type="ECO:0000313" key="2">
    <source>
        <dbReference type="Proteomes" id="UP001159363"/>
    </source>
</evidence>
<organism evidence="1 2">
    <name type="scientific">Dryococelus australis</name>
    <dbReference type="NCBI Taxonomy" id="614101"/>
    <lineage>
        <taxon>Eukaryota</taxon>
        <taxon>Metazoa</taxon>
        <taxon>Ecdysozoa</taxon>
        <taxon>Arthropoda</taxon>
        <taxon>Hexapoda</taxon>
        <taxon>Insecta</taxon>
        <taxon>Pterygota</taxon>
        <taxon>Neoptera</taxon>
        <taxon>Polyneoptera</taxon>
        <taxon>Phasmatodea</taxon>
        <taxon>Verophasmatodea</taxon>
        <taxon>Anareolatae</taxon>
        <taxon>Phasmatidae</taxon>
        <taxon>Eurycanthinae</taxon>
        <taxon>Dryococelus</taxon>
    </lineage>
</organism>
<gene>
    <name evidence="1" type="ORF">PR048_000448</name>
</gene>
<name>A0ABQ9IEM8_9NEOP</name>
<proteinExistence type="predicted"/>
<accession>A0ABQ9IEM8</accession>
<sequence length="248" mass="27316">MPKAKGPDGTLVVRPEDEVGFKRRSEEEDYCEPSGHSLYAFNGVGGESIPAFALTCAFVCGGEAMPAPYGAVRAPPVWRNFVCPMARSAGNDKGDADKSIMRVIASTRKAMNWRFQSKHETIYGAAVAEFLDCSPPTKANRAQSRPARCGFLQVEIVPDDVAGRRIFSVISRFLRPSIPAPLHTHLTSPSSALKSSLEVIMKQDRNARTEETGDFRENPPTSDIVQQYSHMRLSRETNPVHLVGRRVV</sequence>
<dbReference type="EMBL" id="JARBHB010000001">
    <property type="protein sequence ID" value="KAJ8895123.1"/>
    <property type="molecule type" value="Genomic_DNA"/>
</dbReference>
<dbReference type="Proteomes" id="UP001159363">
    <property type="component" value="Chromosome 1"/>
</dbReference>